<organism evidence="2 3">
    <name type="scientific">Variovorax rhizosphaerae</name>
    <dbReference type="NCBI Taxonomy" id="1836200"/>
    <lineage>
        <taxon>Bacteria</taxon>
        <taxon>Pseudomonadati</taxon>
        <taxon>Pseudomonadota</taxon>
        <taxon>Betaproteobacteria</taxon>
        <taxon>Burkholderiales</taxon>
        <taxon>Comamonadaceae</taxon>
        <taxon>Variovorax</taxon>
    </lineage>
</organism>
<comment type="caution">
    <text evidence="2">The sequence shown here is derived from an EMBL/GenBank/DDBJ whole genome shotgun (WGS) entry which is preliminary data.</text>
</comment>
<keyword evidence="3" id="KW-1185">Reference proteome</keyword>
<evidence type="ECO:0000313" key="2">
    <source>
        <dbReference type="EMBL" id="MEJ8852504.1"/>
    </source>
</evidence>
<dbReference type="Proteomes" id="UP001385892">
    <property type="component" value="Unassembled WGS sequence"/>
</dbReference>
<reference evidence="2 3" key="1">
    <citation type="submission" date="2024-03" db="EMBL/GenBank/DDBJ databases">
        <title>Novel species of the genus Variovorax.</title>
        <authorList>
            <person name="Liu Q."/>
            <person name="Xin Y.-H."/>
        </authorList>
    </citation>
    <scope>NUCLEOTIDE SEQUENCE [LARGE SCALE GENOMIC DNA]</scope>
    <source>
        <strain evidence="2 3">KACC 18900</strain>
    </source>
</reference>
<evidence type="ECO:0000256" key="1">
    <source>
        <dbReference type="SAM" id="MobiDB-lite"/>
    </source>
</evidence>
<evidence type="ECO:0000313" key="3">
    <source>
        <dbReference type="Proteomes" id="UP001385892"/>
    </source>
</evidence>
<dbReference type="RefSeq" id="WP_340348452.1">
    <property type="nucleotide sequence ID" value="NZ_JBBKZT010000045.1"/>
</dbReference>
<sequence>MREAQFAEATSAVYQVIGNGKTTDGVVHSRALRFVPSWDDAEGQKFRAMAKHMGGRAKLGRGSAEERHQAAA</sequence>
<proteinExistence type="predicted"/>
<feature type="region of interest" description="Disordered" evidence="1">
    <location>
        <begin position="51"/>
        <end position="72"/>
    </location>
</feature>
<feature type="compositionally biased region" description="Basic and acidic residues" evidence="1">
    <location>
        <begin position="63"/>
        <end position="72"/>
    </location>
</feature>
<gene>
    <name evidence="2" type="ORF">WKW82_38215</name>
</gene>
<accession>A0ABU8WYL3</accession>
<name>A0ABU8WYL3_9BURK</name>
<protein>
    <submittedName>
        <fullName evidence="2">Uncharacterized protein</fullName>
    </submittedName>
</protein>
<dbReference type="EMBL" id="JBBKZT010000045">
    <property type="protein sequence ID" value="MEJ8852504.1"/>
    <property type="molecule type" value="Genomic_DNA"/>
</dbReference>